<evidence type="ECO:0000313" key="3">
    <source>
        <dbReference type="Proteomes" id="UP000236724"/>
    </source>
</evidence>
<feature type="transmembrane region" description="Helical" evidence="1">
    <location>
        <begin position="80"/>
        <end position="101"/>
    </location>
</feature>
<evidence type="ECO:0000256" key="1">
    <source>
        <dbReference type="SAM" id="Phobius"/>
    </source>
</evidence>
<feature type="transmembrane region" description="Helical" evidence="1">
    <location>
        <begin position="7"/>
        <end position="25"/>
    </location>
</feature>
<organism evidence="2 3">
    <name type="scientific">Candidatus Venteria ishoeyi</name>
    <dbReference type="NCBI Taxonomy" id="1899563"/>
    <lineage>
        <taxon>Bacteria</taxon>
        <taxon>Pseudomonadati</taxon>
        <taxon>Pseudomonadota</taxon>
        <taxon>Gammaproteobacteria</taxon>
        <taxon>Thiotrichales</taxon>
        <taxon>Thiotrichaceae</taxon>
        <taxon>Venteria</taxon>
    </lineage>
</organism>
<keyword evidence="3" id="KW-1185">Reference proteome</keyword>
<feature type="transmembrane region" description="Helical" evidence="1">
    <location>
        <begin position="291"/>
        <end position="309"/>
    </location>
</feature>
<dbReference type="AlphaFoldDB" id="A0A1H6FAN5"/>
<accession>A0A1H6FAN5</accession>
<keyword evidence="1" id="KW-0812">Transmembrane</keyword>
<protein>
    <recommendedName>
        <fullName evidence="4">Glycosyltransferase RgtA/B/C/D-like domain-containing protein</fullName>
    </recommendedName>
</protein>
<feature type="transmembrane region" description="Helical" evidence="1">
    <location>
        <begin position="131"/>
        <end position="148"/>
    </location>
</feature>
<reference evidence="2 3" key="1">
    <citation type="submission" date="2016-10" db="EMBL/GenBank/DDBJ databases">
        <authorList>
            <person name="de Groot N.N."/>
        </authorList>
    </citation>
    <scope>NUCLEOTIDE SEQUENCE [LARGE SCALE GENOMIC DNA]</scope>
    <source>
        <strain evidence="2">MBHS1</strain>
    </source>
</reference>
<feature type="transmembrane region" description="Helical" evidence="1">
    <location>
        <begin position="200"/>
        <end position="225"/>
    </location>
</feature>
<feature type="transmembrane region" description="Helical" evidence="1">
    <location>
        <begin position="321"/>
        <end position="337"/>
    </location>
</feature>
<gene>
    <name evidence="2" type="ORF">MBHS_03022</name>
</gene>
<keyword evidence="1" id="KW-1133">Transmembrane helix</keyword>
<dbReference type="EMBL" id="FMSV02000515">
    <property type="protein sequence ID" value="SEH07148.1"/>
    <property type="molecule type" value="Genomic_DNA"/>
</dbReference>
<dbReference type="Proteomes" id="UP000236724">
    <property type="component" value="Unassembled WGS sequence"/>
</dbReference>
<feature type="transmembrane region" description="Helical" evidence="1">
    <location>
        <begin position="155"/>
        <end position="180"/>
    </location>
</feature>
<evidence type="ECO:0008006" key="4">
    <source>
        <dbReference type="Google" id="ProtNLM"/>
    </source>
</evidence>
<dbReference type="RefSeq" id="WP_103920848.1">
    <property type="nucleotide sequence ID" value="NZ_FMSV02000515.1"/>
</dbReference>
<dbReference type="OrthoDB" id="9811476at2"/>
<feature type="transmembrane region" description="Helical" evidence="1">
    <location>
        <begin position="264"/>
        <end position="285"/>
    </location>
</feature>
<sequence>MKLNLKLNLILLIGLITYISLWANYPFSFNASDPWGYSIRAFDISQGTFFDNPDDFVFSHRLGITLPTSFFYAIWGVNQFSTHAITLISALVIIITIWFASPTPGSKIYALVLSLTSVSLFKYSVDLYPDIIVTAWVALSSLLLFNRHKFIDSKLWLVPVIATCLLFFAFLAKMSAYWVLPLWIMALLSDWKQKNIKAFTHFYAPAIIVGIILLISYLYFCYLYWGDPLIRFHNIQSMTKTHLWSFESGNTQQLIDRLSIKPVILFYNTFGLLLVLTLLSLFKLPTQLKPWLYYLLFTIFFFWFGTTSFSDYQPIVPIERVILVCLPGFIILSAYFLSQLRIPVINSYQLLHQTIKIIILIIACLPFIIYISSWGIMHDASAESMSIVKQEANAYPDKQSLLITSDLRSKDSLKYFFGYKYPKNIHVISAEQLPELINKGLNYKKILIYIDNQLSMFLYRAYGNDFYDELIYKMEFNLIYKRNQVFLYDVIKEEKLIKLNNVIKEKYPNKHYIGIVNSTKNN</sequence>
<keyword evidence="1" id="KW-0472">Membrane</keyword>
<name>A0A1H6FAN5_9GAMM</name>
<evidence type="ECO:0000313" key="2">
    <source>
        <dbReference type="EMBL" id="SEH07148.1"/>
    </source>
</evidence>
<feature type="transmembrane region" description="Helical" evidence="1">
    <location>
        <begin position="357"/>
        <end position="377"/>
    </location>
</feature>
<proteinExistence type="predicted"/>